<reference evidence="1 2" key="1">
    <citation type="journal article" date="2010" name="J. Bacteriol.">
        <title>Genome sequences of Pelagibaca bermudensis HTCC2601T and Maritimibacter alkaliphilus HTCC2654T, the type strains of two marine Roseobacter genera.</title>
        <authorList>
            <person name="Thrash J.C."/>
            <person name="Cho J.C."/>
            <person name="Ferriera S."/>
            <person name="Johnson J."/>
            <person name="Vergin K.L."/>
            <person name="Giovannoni S.J."/>
        </authorList>
    </citation>
    <scope>NUCLEOTIDE SEQUENCE [LARGE SCALE GENOMIC DNA]</scope>
    <source>
        <strain evidence="2">DSM 26914 / JCM 13377 / KCTC 12554 / HTCC2601</strain>
    </source>
</reference>
<dbReference type="eggNOG" id="COG4238">
    <property type="taxonomic scope" value="Bacteria"/>
</dbReference>
<sequence length="226" mass="24721">MQRDHGGVIAGIARLAIPGGFADTPPRPKQRSGPTLPLPRQLTTILFLSVTLFVAACATQRPEDLPRPTEADIAALADEIHALDPGIDAGEAARAAAIAYEYPLRLAVEYQVEDPPIIHNIKVNQGLKPRGLCYQWADDLQARLAQEGFETLELQRAIANSQSAIRIEHSTVVVTAPGDSMYEGIVLDPWRNGGQLFWGAVTEDDAYPWLPRQDVFARKRALLAAR</sequence>
<dbReference type="Proteomes" id="UP000006230">
    <property type="component" value="Unassembled WGS sequence"/>
</dbReference>
<proteinExistence type="predicted"/>
<dbReference type="EMBL" id="AATQ01000015">
    <property type="protein sequence ID" value="EAU46335.1"/>
    <property type="molecule type" value="Genomic_DNA"/>
</dbReference>
<accession>Q0FQB2</accession>
<dbReference type="AlphaFoldDB" id="Q0FQB2"/>
<dbReference type="STRING" id="314265.R2601_09777"/>
<dbReference type="HOGENOM" id="CLU_106693_0_0_5"/>
<dbReference type="RefSeq" id="WP_007792864.1">
    <property type="nucleotide sequence ID" value="NZ_DS022276.1"/>
</dbReference>
<comment type="caution">
    <text evidence="1">The sequence shown here is derived from an EMBL/GenBank/DDBJ whole genome shotgun (WGS) entry which is preliminary data.</text>
</comment>
<organism evidence="1 2">
    <name type="scientific">Salipiger bermudensis (strain DSM 26914 / JCM 13377 / KCTC 12554 / HTCC2601)</name>
    <name type="common">Pelagibaca bermudensis</name>
    <dbReference type="NCBI Taxonomy" id="314265"/>
    <lineage>
        <taxon>Bacteria</taxon>
        <taxon>Pseudomonadati</taxon>
        <taxon>Pseudomonadota</taxon>
        <taxon>Alphaproteobacteria</taxon>
        <taxon>Rhodobacterales</taxon>
        <taxon>Roseobacteraceae</taxon>
        <taxon>Salipiger</taxon>
    </lineage>
</organism>
<gene>
    <name evidence="1" type="ORF">R2601_09777</name>
</gene>
<keyword evidence="2" id="KW-1185">Reference proteome</keyword>
<evidence type="ECO:0000313" key="1">
    <source>
        <dbReference type="EMBL" id="EAU46335.1"/>
    </source>
</evidence>
<keyword evidence="1" id="KW-0449">Lipoprotein</keyword>
<name>Q0FQB2_SALBH</name>
<protein>
    <submittedName>
        <fullName evidence="1">Lipoprotein, putative</fullName>
    </submittedName>
</protein>
<evidence type="ECO:0000313" key="2">
    <source>
        <dbReference type="Proteomes" id="UP000006230"/>
    </source>
</evidence>